<dbReference type="GO" id="GO:0032259">
    <property type="term" value="P:methylation"/>
    <property type="evidence" value="ECO:0007669"/>
    <property type="project" value="UniProtKB-KW"/>
</dbReference>
<proteinExistence type="predicted"/>
<evidence type="ECO:0000313" key="3">
    <source>
        <dbReference type="Proteomes" id="UP000179807"/>
    </source>
</evidence>
<dbReference type="RefSeq" id="XP_068364010.1">
    <property type="nucleotide sequence ID" value="XM_068500924.1"/>
</dbReference>
<dbReference type="PANTHER" id="PTHR14614">
    <property type="entry name" value="HEPATOCELLULAR CARCINOMA-ASSOCIATED ANTIGEN"/>
    <property type="match status" value="1"/>
</dbReference>
<gene>
    <name evidence="2" type="primary">NNT1</name>
    <name evidence="2" type="ORF">TRFO_19663</name>
</gene>
<evidence type="ECO:0000256" key="1">
    <source>
        <dbReference type="SAM" id="MobiDB-lite"/>
    </source>
</evidence>
<dbReference type="Pfam" id="PF10294">
    <property type="entry name" value="Methyltransf_16"/>
    <property type="match status" value="1"/>
</dbReference>
<dbReference type="Gene3D" id="3.40.50.150">
    <property type="entry name" value="Vaccinia Virus protein VP39"/>
    <property type="match status" value="1"/>
</dbReference>
<feature type="region of interest" description="Disordered" evidence="1">
    <location>
        <begin position="1"/>
        <end position="20"/>
    </location>
</feature>
<dbReference type="Proteomes" id="UP000179807">
    <property type="component" value="Unassembled WGS sequence"/>
</dbReference>
<dbReference type="OrthoDB" id="46564at2759"/>
<sequence>MDFQELFDQGPEEEEPEPEYPVVTWEGISVRLLNRHHSLWGDKLAEAGKITASIILHEKYGVRVEGKTICELGAGAGLPSICCCMKNAKNVVTTDYPDDYLVDNIKYNLKDYNNAHVIGFMWGKDPTPLLQLNNNEKFDILILSDVIFNHTVHRQLLQSTKDLLKDDGYALILFTHHRTHLVKEDLNFFVLAESEFPFVWEEKDTVKHPPMFNDIGNMELRTAAHVGLLTFKKNEK</sequence>
<dbReference type="GeneID" id="94835628"/>
<dbReference type="PANTHER" id="PTHR14614:SF10">
    <property type="entry name" value="PROTEIN N-TERMINAL AND LYSINE N-METHYLTRANSFERASE EFM7"/>
    <property type="match status" value="1"/>
</dbReference>
<organism evidence="2 3">
    <name type="scientific">Tritrichomonas foetus</name>
    <dbReference type="NCBI Taxonomy" id="1144522"/>
    <lineage>
        <taxon>Eukaryota</taxon>
        <taxon>Metamonada</taxon>
        <taxon>Parabasalia</taxon>
        <taxon>Tritrichomonadida</taxon>
        <taxon>Tritrichomonadidae</taxon>
        <taxon>Tritrichomonas</taxon>
    </lineage>
</organism>
<name>A0A1J4KII8_9EUKA</name>
<reference evidence="2" key="1">
    <citation type="submission" date="2016-10" db="EMBL/GenBank/DDBJ databases">
        <authorList>
            <person name="Benchimol M."/>
            <person name="Almeida L.G."/>
            <person name="Vasconcelos A.T."/>
            <person name="Perreira-Neves A."/>
            <person name="Rosa I.A."/>
            <person name="Tasca T."/>
            <person name="Bogo M.R."/>
            <person name="de Souza W."/>
        </authorList>
    </citation>
    <scope>NUCLEOTIDE SEQUENCE [LARGE SCALE GENOMIC DNA]</scope>
    <source>
        <strain evidence="2">K</strain>
    </source>
</reference>
<dbReference type="SUPFAM" id="SSF53335">
    <property type="entry name" value="S-adenosyl-L-methionine-dependent methyltransferases"/>
    <property type="match status" value="1"/>
</dbReference>
<comment type="caution">
    <text evidence="2">The sequence shown here is derived from an EMBL/GenBank/DDBJ whole genome shotgun (WGS) entry which is preliminary data.</text>
</comment>
<dbReference type="GO" id="GO:0008168">
    <property type="term" value="F:methyltransferase activity"/>
    <property type="evidence" value="ECO:0007669"/>
    <property type="project" value="UniProtKB-KW"/>
</dbReference>
<evidence type="ECO:0000313" key="2">
    <source>
        <dbReference type="EMBL" id="OHT10874.1"/>
    </source>
</evidence>
<dbReference type="InterPro" id="IPR029063">
    <property type="entry name" value="SAM-dependent_MTases_sf"/>
</dbReference>
<dbReference type="AlphaFoldDB" id="A0A1J4KII8"/>
<keyword evidence="3" id="KW-1185">Reference proteome</keyword>
<dbReference type="GO" id="GO:0005737">
    <property type="term" value="C:cytoplasm"/>
    <property type="evidence" value="ECO:0007669"/>
    <property type="project" value="TreeGrafter"/>
</dbReference>
<dbReference type="InterPro" id="IPR019410">
    <property type="entry name" value="Methyltransf_16"/>
</dbReference>
<dbReference type="EMBL" id="MLAK01000599">
    <property type="protein sequence ID" value="OHT10874.1"/>
    <property type="molecule type" value="Genomic_DNA"/>
</dbReference>
<accession>A0A1J4KII8</accession>
<protein>
    <submittedName>
        <fullName evidence="2">Nicotinamide N-methyltransferase</fullName>
    </submittedName>
</protein>
<dbReference type="VEuPathDB" id="TrichDB:TRFO_19663"/>